<dbReference type="GO" id="GO:0010008">
    <property type="term" value="C:endosome membrane"/>
    <property type="evidence" value="ECO:0007669"/>
    <property type="project" value="TreeGrafter"/>
</dbReference>
<dbReference type="EMBL" id="CAJNOH010003957">
    <property type="protein sequence ID" value="CAF1354526.1"/>
    <property type="molecule type" value="Genomic_DNA"/>
</dbReference>
<evidence type="ECO:0000256" key="5">
    <source>
        <dbReference type="ARBA" id="ARBA00022927"/>
    </source>
</evidence>
<sequence>MIRKDLNSPSMYETGIAMSDLSCFINSDLVRDLANAVMTLVTSTKPYILLVPISSDLPNNNASIQLCVQKLRILIEDSDQNLKYIGSLAMSTILHTHPKSIQSHSDLIMRCLDLLSRMVTRKALIDIVHKLMIHMDKSEGSLYRDELVSKIIEICSQNDYQHITNFEWFTFIFAILLENAYVFIHDSNSTPVVEVLYAAAWICSEFCSKVNNVKQN</sequence>
<keyword evidence="3" id="KW-0813">Transport</keyword>
<evidence type="ECO:0000256" key="6">
    <source>
        <dbReference type="ARBA" id="ARBA00023136"/>
    </source>
</evidence>
<evidence type="ECO:0000256" key="1">
    <source>
        <dbReference type="ARBA" id="ARBA00004308"/>
    </source>
</evidence>
<keyword evidence="11" id="KW-1185">Reference proteome</keyword>
<dbReference type="InterPro" id="IPR011989">
    <property type="entry name" value="ARM-like"/>
</dbReference>
<dbReference type="Gene3D" id="1.25.10.10">
    <property type="entry name" value="Leucine-rich Repeat Variant"/>
    <property type="match status" value="2"/>
</dbReference>
<organism evidence="8 10">
    <name type="scientific">Rotaria sordida</name>
    <dbReference type="NCBI Taxonomy" id="392033"/>
    <lineage>
        <taxon>Eukaryota</taxon>
        <taxon>Metazoa</taxon>
        <taxon>Spiralia</taxon>
        <taxon>Gnathifera</taxon>
        <taxon>Rotifera</taxon>
        <taxon>Eurotatoria</taxon>
        <taxon>Bdelloidea</taxon>
        <taxon>Philodinida</taxon>
        <taxon>Philodinidae</taxon>
        <taxon>Rotaria</taxon>
    </lineage>
</organism>
<dbReference type="SUPFAM" id="SSF48371">
    <property type="entry name" value="ARM repeat"/>
    <property type="match status" value="1"/>
</dbReference>
<keyword evidence="4" id="KW-0677">Repeat</keyword>
<keyword evidence="5" id="KW-0653">Protein transport</keyword>
<evidence type="ECO:0000313" key="8">
    <source>
        <dbReference type="EMBL" id="CAF1354526.1"/>
    </source>
</evidence>
<evidence type="ECO:0000256" key="4">
    <source>
        <dbReference type="ARBA" id="ARBA00022737"/>
    </source>
</evidence>
<comment type="subcellular location">
    <subcellularLocation>
        <location evidence="1">Endomembrane system</location>
    </subcellularLocation>
</comment>
<feature type="domain" description="Clathrin/coatomer adaptor adaptin-like N-terminal" evidence="7">
    <location>
        <begin position="56"/>
        <end position="180"/>
    </location>
</feature>
<dbReference type="Pfam" id="PF01602">
    <property type="entry name" value="Adaptin_N"/>
    <property type="match status" value="1"/>
</dbReference>
<dbReference type="InterPro" id="IPR016024">
    <property type="entry name" value="ARM-type_fold"/>
</dbReference>
<dbReference type="PANTHER" id="PTHR22781">
    <property type="entry name" value="DELTA ADAPTIN-RELATED"/>
    <property type="match status" value="1"/>
</dbReference>
<dbReference type="Proteomes" id="UP000663854">
    <property type="component" value="Unassembled WGS sequence"/>
</dbReference>
<evidence type="ECO:0000259" key="7">
    <source>
        <dbReference type="Pfam" id="PF01602"/>
    </source>
</evidence>
<evidence type="ECO:0000256" key="3">
    <source>
        <dbReference type="ARBA" id="ARBA00022448"/>
    </source>
</evidence>
<dbReference type="GO" id="GO:0006896">
    <property type="term" value="P:Golgi to vacuole transport"/>
    <property type="evidence" value="ECO:0007669"/>
    <property type="project" value="TreeGrafter"/>
</dbReference>
<dbReference type="InterPro" id="IPR017105">
    <property type="entry name" value="AP3_complex_dsu"/>
</dbReference>
<dbReference type="PANTHER" id="PTHR22781:SF12">
    <property type="entry name" value="AP-3 COMPLEX SUBUNIT DELTA-1"/>
    <property type="match status" value="1"/>
</dbReference>
<comment type="similarity">
    <text evidence="2">Belongs to the adaptor complexes large subunit family.</text>
</comment>
<evidence type="ECO:0000313" key="10">
    <source>
        <dbReference type="Proteomes" id="UP000663854"/>
    </source>
</evidence>
<keyword evidence="6" id="KW-0472">Membrane</keyword>
<accession>A0A815HMD3</accession>
<gene>
    <name evidence="9" type="ORF">JXQ802_LOCUS48594</name>
    <name evidence="8" type="ORF">PYM288_LOCUS32566</name>
</gene>
<comment type="caution">
    <text evidence="8">The sequence shown here is derived from an EMBL/GenBank/DDBJ whole genome shotgun (WGS) entry which is preliminary data.</text>
</comment>
<dbReference type="GO" id="GO:0030123">
    <property type="term" value="C:AP-3 adaptor complex"/>
    <property type="evidence" value="ECO:0007669"/>
    <property type="project" value="InterPro"/>
</dbReference>
<proteinExistence type="inferred from homology"/>
<reference evidence="8" key="1">
    <citation type="submission" date="2021-02" db="EMBL/GenBank/DDBJ databases">
        <authorList>
            <person name="Nowell W R."/>
        </authorList>
    </citation>
    <scope>NUCLEOTIDE SEQUENCE</scope>
</reference>
<protein>
    <recommendedName>
        <fullName evidence="7">Clathrin/coatomer adaptor adaptin-like N-terminal domain-containing protein</fullName>
    </recommendedName>
</protein>
<dbReference type="InterPro" id="IPR002553">
    <property type="entry name" value="Clathrin/coatomer_adapt-like_N"/>
</dbReference>
<name>A0A815HMD3_9BILA</name>
<dbReference type="Proteomes" id="UP000663870">
    <property type="component" value="Unassembled WGS sequence"/>
</dbReference>
<evidence type="ECO:0000313" key="11">
    <source>
        <dbReference type="Proteomes" id="UP000663870"/>
    </source>
</evidence>
<evidence type="ECO:0000313" key="9">
    <source>
        <dbReference type="EMBL" id="CAF1603647.1"/>
    </source>
</evidence>
<dbReference type="EMBL" id="CAJNOL010005345">
    <property type="protein sequence ID" value="CAF1603647.1"/>
    <property type="molecule type" value="Genomic_DNA"/>
</dbReference>
<evidence type="ECO:0000256" key="2">
    <source>
        <dbReference type="ARBA" id="ARBA00006613"/>
    </source>
</evidence>
<dbReference type="AlphaFoldDB" id="A0A815HMD3"/>
<dbReference type="GO" id="GO:0006623">
    <property type="term" value="P:protein targeting to vacuole"/>
    <property type="evidence" value="ECO:0007669"/>
    <property type="project" value="TreeGrafter"/>
</dbReference>